<evidence type="ECO:0000313" key="5">
    <source>
        <dbReference type="EMBL" id="RVT90550.1"/>
    </source>
</evidence>
<accession>A0A437LYQ7</accession>
<evidence type="ECO:0000256" key="3">
    <source>
        <dbReference type="ARBA" id="ARBA00022840"/>
    </source>
</evidence>
<comment type="similarity">
    <text evidence="1">Belongs to the TrbE/VirB4 family.</text>
</comment>
<protein>
    <submittedName>
        <fullName evidence="5">VirB4 family type IV secretion/conjugal transfer ATPase</fullName>
    </submittedName>
</protein>
<dbReference type="InterPro" id="IPR051162">
    <property type="entry name" value="T4SS_component"/>
</dbReference>
<evidence type="ECO:0000256" key="1">
    <source>
        <dbReference type="ARBA" id="ARBA00006512"/>
    </source>
</evidence>
<reference evidence="5 6" key="1">
    <citation type="submission" date="2019-01" db="EMBL/GenBank/DDBJ databases">
        <authorList>
            <person name="Chen W.-M."/>
        </authorList>
    </citation>
    <scope>NUCLEOTIDE SEQUENCE [LARGE SCALE GENOMIC DNA]</scope>
    <source>
        <strain evidence="5 6">CCP-7</strain>
    </source>
</reference>
<feature type="domain" description="CagE TrbE VirB component of type IV transporter system central" evidence="4">
    <location>
        <begin position="183"/>
        <end position="385"/>
    </location>
</feature>
<dbReference type="PANTHER" id="PTHR30121">
    <property type="entry name" value="UNCHARACTERIZED PROTEIN YJGR-RELATED"/>
    <property type="match status" value="1"/>
</dbReference>
<dbReference type="NCBIfam" id="TIGR00929">
    <property type="entry name" value="VirB4_CagE"/>
    <property type="match status" value="1"/>
</dbReference>
<keyword evidence="3" id="KW-0067">ATP-binding</keyword>
<dbReference type="InterPro" id="IPR018145">
    <property type="entry name" value="CagE_TrbE_VirB_cntrl_dom"/>
</dbReference>
<sequence length="808" mass="88785">MALRSEKAARAVLRREQDPTRFLPFARHVDRHIIALDDRSLMISFQLDGVAFETSDPQDLNAWHEKLNALWRNLADERLAVWTHHIRRVDDQYPGGQFRSDFARALDAAYRDRIGARPLFLNELFVTLVMRPAAGGADQVADLMRRLSRAAATSAETDPDAVRRIEEKARDFEKLLAACRPRRLGVYERHGLAFSEPLEMLEQVMTGRRLPVPLVAGHLGSALYSSRAIFGAEVIEIRSADRSSFAGMFGIREYPAATRPAQLAGLLRLACPLIVSQSFTFLGKAAAAERFRRRQNQMYSTEDVAESQADQLSYAADDLASNRFVLGDHHFSLALFAPTLRALNDHMSHARAALADAGMVAAREGPALEAAYWSQLPGNFAWRSRPAAITSRNFAALSPFHTYPAGRARGNHWGQAVALLKTSAGSPYYFNFHKDDVGHTLIVGPSGSGKTVIQNFLMAQLEKLASRQIFIDKDRGAEIFVRASGGTYLALANGAPTGFAPLKALAATPADRAFARRFVRMLVAASEGMLTPAEDRMIDEGLAALSRLPAPARTLTALRAVLGQSDAAGIGARLERWCAGGALGWVFDNDEDTLGFDARFVGFDMTDFLDNAEIRGPLMAYMFHRIDALLGEEAQADRAARTVIDVDEFWKALGDEAFRAFAQDGLRTFRKRNAFLVLGTQSPAEAISSPIASAIIEQVATQILLPNPRGRAEDYIDGLGLTAAEFRLIREELQPESRRFLVKQGHDAIVVELDLGGMDDALALLSGRSETLPILEAARAAAGDDPTAWLPEFQRLRRARGLHRGDVG</sequence>
<evidence type="ECO:0000259" key="4">
    <source>
        <dbReference type="Pfam" id="PF03135"/>
    </source>
</evidence>
<dbReference type="InterPro" id="IPR004346">
    <property type="entry name" value="CagE_TrbE_VirB"/>
</dbReference>
<dbReference type="OrthoDB" id="9816422at2"/>
<evidence type="ECO:0000256" key="2">
    <source>
        <dbReference type="ARBA" id="ARBA00022741"/>
    </source>
</evidence>
<gene>
    <name evidence="5" type="ORF">EOD43_18685</name>
</gene>
<dbReference type="EMBL" id="SACN01000003">
    <property type="protein sequence ID" value="RVT90550.1"/>
    <property type="molecule type" value="Genomic_DNA"/>
</dbReference>
<dbReference type="GO" id="GO:0005524">
    <property type="term" value="F:ATP binding"/>
    <property type="evidence" value="ECO:0007669"/>
    <property type="project" value="UniProtKB-KW"/>
</dbReference>
<dbReference type="Gene3D" id="3.40.50.300">
    <property type="entry name" value="P-loop containing nucleotide triphosphate hydrolases"/>
    <property type="match status" value="2"/>
</dbReference>
<keyword evidence="2" id="KW-0547">Nucleotide-binding</keyword>
<organism evidence="5 6">
    <name type="scientific">Sphingomonas crocodyli</name>
    <dbReference type="NCBI Taxonomy" id="1979270"/>
    <lineage>
        <taxon>Bacteria</taxon>
        <taxon>Pseudomonadati</taxon>
        <taxon>Pseudomonadota</taxon>
        <taxon>Alphaproteobacteria</taxon>
        <taxon>Sphingomonadales</taxon>
        <taxon>Sphingomonadaceae</taxon>
        <taxon>Sphingomonas</taxon>
    </lineage>
</organism>
<keyword evidence="6" id="KW-1185">Reference proteome</keyword>
<dbReference type="Proteomes" id="UP000282971">
    <property type="component" value="Unassembled WGS sequence"/>
</dbReference>
<name>A0A437LYQ7_9SPHN</name>
<dbReference type="Pfam" id="PF03135">
    <property type="entry name" value="CagE_TrbE_VirB"/>
    <property type="match status" value="1"/>
</dbReference>
<dbReference type="InterPro" id="IPR027417">
    <property type="entry name" value="P-loop_NTPase"/>
</dbReference>
<proteinExistence type="inferred from homology"/>
<dbReference type="AlphaFoldDB" id="A0A437LYQ7"/>
<dbReference type="PANTHER" id="PTHR30121:SF12">
    <property type="entry name" value="TYPE IV SECRETION SYSTEM PROTEIN CAGE"/>
    <property type="match status" value="1"/>
</dbReference>
<evidence type="ECO:0000313" key="6">
    <source>
        <dbReference type="Proteomes" id="UP000282971"/>
    </source>
</evidence>
<comment type="caution">
    <text evidence="5">The sequence shown here is derived from an EMBL/GenBank/DDBJ whole genome shotgun (WGS) entry which is preliminary data.</text>
</comment>
<dbReference type="SUPFAM" id="SSF52540">
    <property type="entry name" value="P-loop containing nucleoside triphosphate hydrolases"/>
    <property type="match status" value="1"/>
</dbReference>